<dbReference type="SUPFAM" id="SSF50129">
    <property type="entry name" value="GroES-like"/>
    <property type="match status" value="1"/>
</dbReference>
<evidence type="ECO:0000313" key="2">
    <source>
        <dbReference type="EMBL" id="GHB20841.1"/>
    </source>
</evidence>
<dbReference type="Pfam" id="PF08240">
    <property type="entry name" value="ADH_N"/>
    <property type="match status" value="1"/>
</dbReference>
<dbReference type="SUPFAM" id="SSF51735">
    <property type="entry name" value="NAD(P)-binding Rossmann-fold domains"/>
    <property type="match status" value="1"/>
</dbReference>
<evidence type="ECO:0000313" key="3">
    <source>
        <dbReference type="Proteomes" id="UP000637980"/>
    </source>
</evidence>
<dbReference type="InterPro" id="IPR013154">
    <property type="entry name" value="ADH-like_N"/>
</dbReference>
<dbReference type="Gene3D" id="3.90.180.10">
    <property type="entry name" value="Medium-chain alcohol dehydrogenases, catalytic domain"/>
    <property type="match status" value="1"/>
</dbReference>
<proteinExistence type="predicted"/>
<sequence length="345" mass="37514">MTDQITLQNENQAVVVNGETLSSQTFPVETPGPFDVQVRLHAASLNARDQMIRKGQYGEMPADLVALSDGAGEVIAVGEKVTKWSVGDRVMPTFFQQWLEGPFVPHMLGSALSSAEYPGILREQANFHEDTLVRIPDHLSFQEAATLPCAGVTAWHALFEQHRTLKKDDLVLIQGTGGVAIFALQLVKAFGARVALISSSNEKLAKAKELGADITINYKEVPDWDAELHQLTDGHGADVVLELGGKDTLERSIRAVAPHGLISQVGVLTGWAHAPENISDLVLKNGSLAGVLVGSRTYFEHLSVFVAKHQIKPLVEKDFTMSEVEAAYDYMEKAQHMGKVTISIA</sequence>
<dbReference type="InterPro" id="IPR013149">
    <property type="entry name" value="ADH-like_C"/>
</dbReference>
<reference evidence="3" key="1">
    <citation type="journal article" date="2019" name="Int. J. Syst. Evol. Microbiol.">
        <title>The Global Catalogue of Microorganisms (GCM) 10K type strain sequencing project: providing services to taxonomists for standard genome sequencing and annotation.</title>
        <authorList>
            <consortium name="The Broad Institute Genomics Platform"/>
            <consortium name="The Broad Institute Genome Sequencing Center for Infectious Disease"/>
            <person name="Wu L."/>
            <person name="Ma J."/>
        </authorList>
    </citation>
    <scope>NUCLEOTIDE SEQUENCE [LARGE SCALE GENOMIC DNA]</scope>
    <source>
        <strain evidence="3">KCTC 12861</strain>
    </source>
</reference>
<evidence type="ECO:0000259" key="1">
    <source>
        <dbReference type="SMART" id="SM00829"/>
    </source>
</evidence>
<dbReference type="CDD" id="cd08276">
    <property type="entry name" value="MDR7"/>
    <property type="match status" value="1"/>
</dbReference>
<dbReference type="Gene3D" id="3.40.50.720">
    <property type="entry name" value="NAD(P)-binding Rossmann-like Domain"/>
    <property type="match status" value="1"/>
</dbReference>
<dbReference type="InterPro" id="IPR052711">
    <property type="entry name" value="Zinc_ADH-like"/>
</dbReference>
<dbReference type="InterPro" id="IPR036291">
    <property type="entry name" value="NAD(P)-bd_dom_sf"/>
</dbReference>
<protein>
    <submittedName>
        <fullName evidence="2">NADPH:quinone oxidoreductase</fullName>
    </submittedName>
</protein>
<gene>
    <name evidence="2" type="ORF">GCM10007094_06100</name>
</gene>
<keyword evidence="3" id="KW-1185">Reference proteome</keyword>
<dbReference type="PANTHER" id="PTHR45033:SF2">
    <property type="entry name" value="ZINC-TYPE ALCOHOL DEHYDROGENASE-LIKE PROTEIN C1773.06C"/>
    <property type="match status" value="1"/>
</dbReference>
<organism evidence="2 3">
    <name type="scientific">Pseudovibrio japonicus</name>
    <dbReference type="NCBI Taxonomy" id="366534"/>
    <lineage>
        <taxon>Bacteria</taxon>
        <taxon>Pseudomonadati</taxon>
        <taxon>Pseudomonadota</taxon>
        <taxon>Alphaproteobacteria</taxon>
        <taxon>Hyphomicrobiales</taxon>
        <taxon>Stappiaceae</taxon>
        <taxon>Pseudovibrio</taxon>
    </lineage>
</organism>
<dbReference type="Pfam" id="PF00107">
    <property type="entry name" value="ADH_zinc_N"/>
    <property type="match status" value="1"/>
</dbReference>
<dbReference type="PANTHER" id="PTHR45033">
    <property type="match status" value="1"/>
</dbReference>
<dbReference type="SMART" id="SM00829">
    <property type="entry name" value="PKS_ER"/>
    <property type="match status" value="1"/>
</dbReference>
<accession>A0ABQ3E1W6</accession>
<comment type="caution">
    <text evidence="2">The sequence shown here is derived from an EMBL/GenBank/DDBJ whole genome shotgun (WGS) entry which is preliminary data.</text>
</comment>
<dbReference type="RefSeq" id="WP_189435244.1">
    <property type="nucleotide sequence ID" value="NZ_BMXE01000001.1"/>
</dbReference>
<dbReference type="InterPro" id="IPR011032">
    <property type="entry name" value="GroES-like_sf"/>
</dbReference>
<name>A0ABQ3E1W6_9HYPH</name>
<dbReference type="Proteomes" id="UP000637980">
    <property type="component" value="Unassembled WGS sequence"/>
</dbReference>
<feature type="domain" description="Enoyl reductase (ER)" evidence="1">
    <location>
        <begin position="18"/>
        <end position="342"/>
    </location>
</feature>
<dbReference type="EMBL" id="BMXE01000001">
    <property type="protein sequence ID" value="GHB20841.1"/>
    <property type="molecule type" value="Genomic_DNA"/>
</dbReference>
<dbReference type="InterPro" id="IPR020843">
    <property type="entry name" value="ER"/>
</dbReference>